<evidence type="ECO:0000256" key="7">
    <source>
        <dbReference type="ARBA" id="ARBA00023002"/>
    </source>
</evidence>
<evidence type="ECO:0000256" key="5">
    <source>
        <dbReference type="ARBA" id="ARBA00022723"/>
    </source>
</evidence>
<evidence type="ECO:0000256" key="1">
    <source>
        <dbReference type="ARBA" id="ARBA00000428"/>
    </source>
</evidence>
<comment type="catalytic activity">
    <reaction evidence="1">
        <text>1,2-dihydroxy-5-(methylsulfanyl)pent-1-en-3-one + O2 = 4-methylsulfanyl-2-oxobutanoate + formate + 2 H(+)</text>
        <dbReference type="Rhea" id="RHEA:24504"/>
        <dbReference type="ChEBI" id="CHEBI:15378"/>
        <dbReference type="ChEBI" id="CHEBI:15379"/>
        <dbReference type="ChEBI" id="CHEBI:15740"/>
        <dbReference type="ChEBI" id="CHEBI:16723"/>
        <dbReference type="ChEBI" id="CHEBI:49252"/>
        <dbReference type="EC" id="1.13.11.54"/>
    </reaction>
</comment>
<sequence>FYRPTSKEDGEARLEAIRQKTGCDQLYITIMDPFDSEGRALVRESSREHQHEEEEIRVIGEGGGFFDIRDLQNTWVRVQVQTGDLIVLPPKAYHRFTPKGKGGDAPDLRTQYVV</sequence>
<keyword evidence="6" id="KW-0223">Dioxygenase</keyword>
<feature type="non-terminal residue" evidence="11">
    <location>
        <position position="114"/>
    </location>
</feature>
<proteinExistence type="evidence at transcript level"/>
<evidence type="ECO:0000256" key="10">
    <source>
        <dbReference type="ARBA" id="ARBA00039005"/>
    </source>
</evidence>
<evidence type="ECO:0000313" key="11">
    <source>
        <dbReference type="EMBL" id="JAB72937.1"/>
    </source>
</evidence>
<dbReference type="SUPFAM" id="SSF51182">
    <property type="entry name" value="RmlC-like cupins"/>
    <property type="match status" value="1"/>
</dbReference>
<feature type="non-terminal residue" evidence="11">
    <location>
        <position position="1"/>
    </location>
</feature>
<comment type="cofactor">
    <cofactor evidence="2">
        <name>Fe(2+)</name>
        <dbReference type="ChEBI" id="CHEBI:29033"/>
    </cofactor>
</comment>
<protein>
    <recommendedName>
        <fullName evidence="10">acireductone dioxygenase (Fe(2+)-requiring)</fullName>
        <ecNumber evidence="10">1.13.11.54</ecNumber>
    </recommendedName>
</protein>
<evidence type="ECO:0000256" key="3">
    <source>
        <dbReference type="ARBA" id="ARBA00022596"/>
    </source>
</evidence>
<evidence type="ECO:0000256" key="9">
    <source>
        <dbReference type="ARBA" id="ARBA00023167"/>
    </source>
</evidence>
<evidence type="ECO:0000256" key="8">
    <source>
        <dbReference type="ARBA" id="ARBA00023004"/>
    </source>
</evidence>
<keyword evidence="7" id="KW-0560">Oxidoreductase</keyword>
<evidence type="ECO:0000256" key="6">
    <source>
        <dbReference type="ARBA" id="ARBA00022964"/>
    </source>
</evidence>
<accession>V5HCZ8</accession>
<evidence type="ECO:0000256" key="2">
    <source>
        <dbReference type="ARBA" id="ARBA00001954"/>
    </source>
</evidence>
<evidence type="ECO:0000256" key="4">
    <source>
        <dbReference type="ARBA" id="ARBA00022605"/>
    </source>
</evidence>
<dbReference type="PANTHER" id="PTHR23418:SF0">
    <property type="entry name" value="ACIREDUCTONE DIOXYGENASE"/>
    <property type="match status" value="1"/>
</dbReference>
<dbReference type="GO" id="GO:0010309">
    <property type="term" value="F:acireductone dioxygenase [iron(II)-requiring] activity"/>
    <property type="evidence" value="ECO:0007669"/>
    <property type="project" value="UniProtKB-EC"/>
</dbReference>
<dbReference type="GO" id="GO:0046872">
    <property type="term" value="F:metal ion binding"/>
    <property type="evidence" value="ECO:0007669"/>
    <property type="project" value="UniProtKB-KW"/>
</dbReference>
<dbReference type="InterPro" id="IPR011051">
    <property type="entry name" value="RmlC_Cupin_sf"/>
</dbReference>
<dbReference type="AlphaFoldDB" id="V5HCZ8"/>
<dbReference type="InterPro" id="IPR014710">
    <property type="entry name" value="RmlC-like_jellyroll"/>
</dbReference>
<dbReference type="InterPro" id="IPR004313">
    <property type="entry name" value="ARD"/>
</dbReference>
<reference evidence="11" key="1">
    <citation type="journal article" date="2015" name="Sci. Rep.">
        <title>Tissue- and time-dependent transcription in Ixodes ricinus salivary glands and midguts when blood feeding on the vertebrate host.</title>
        <authorList>
            <person name="Kotsyfakis M."/>
            <person name="Schwarz A."/>
            <person name="Erhart J."/>
            <person name="Ribeiro J.M."/>
        </authorList>
    </citation>
    <scope>NUCLEOTIDE SEQUENCE</scope>
    <source>
        <tissue evidence="11">Salivary gland and midgut</tissue>
    </source>
</reference>
<organism evidence="11">
    <name type="scientific">Ixodes ricinus</name>
    <name type="common">Common tick</name>
    <name type="synonym">Acarus ricinus</name>
    <dbReference type="NCBI Taxonomy" id="34613"/>
    <lineage>
        <taxon>Eukaryota</taxon>
        <taxon>Metazoa</taxon>
        <taxon>Ecdysozoa</taxon>
        <taxon>Arthropoda</taxon>
        <taxon>Chelicerata</taxon>
        <taxon>Arachnida</taxon>
        <taxon>Acari</taxon>
        <taxon>Parasitiformes</taxon>
        <taxon>Ixodida</taxon>
        <taxon>Ixodoidea</taxon>
        <taxon>Ixodidae</taxon>
        <taxon>Ixodinae</taxon>
        <taxon>Ixodes</taxon>
    </lineage>
</organism>
<dbReference type="GO" id="GO:0009086">
    <property type="term" value="P:methionine biosynthetic process"/>
    <property type="evidence" value="ECO:0007669"/>
    <property type="project" value="UniProtKB-KW"/>
</dbReference>
<name>V5HCZ8_IXORI</name>
<keyword evidence="3" id="KW-0533">Nickel</keyword>
<keyword evidence="4" id="KW-0028">Amino-acid biosynthesis</keyword>
<dbReference type="EC" id="1.13.11.54" evidence="10"/>
<dbReference type="EMBL" id="GANP01011531">
    <property type="protein sequence ID" value="JAB72937.1"/>
    <property type="molecule type" value="mRNA"/>
</dbReference>
<keyword evidence="5" id="KW-0479">Metal-binding</keyword>
<keyword evidence="9" id="KW-0486">Methionine biosynthesis</keyword>
<dbReference type="PANTHER" id="PTHR23418">
    <property type="entry name" value="ACIREDUCTONE DIOXYGENASE"/>
    <property type="match status" value="1"/>
</dbReference>
<dbReference type="Gene3D" id="2.60.120.10">
    <property type="entry name" value="Jelly Rolls"/>
    <property type="match status" value="1"/>
</dbReference>
<keyword evidence="8" id="KW-0408">Iron</keyword>
<dbReference type="Pfam" id="PF03079">
    <property type="entry name" value="ARD"/>
    <property type="match status" value="1"/>
</dbReference>